<evidence type="ECO:0000256" key="3">
    <source>
        <dbReference type="ARBA" id="ARBA00023014"/>
    </source>
</evidence>
<organism evidence="5 6">
    <name type="scientific">Dysgonomonas hofstadii</name>
    <dbReference type="NCBI Taxonomy" id="637886"/>
    <lineage>
        <taxon>Bacteria</taxon>
        <taxon>Pseudomonadati</taxon>
        <taxon>Bacteroidota</taxon>
        <taxon>Bacteroidia</taxon>
        <taxon>Bacteroidales</taxon>
        <taxon>Dysgonomonadaceae</taxon>
        <taxon>Dysgonomonas</taxon>
    </lineage>
</organism>
<evidence type="ECO:0000313" key="5">
    <source>
        <dbReference type="EMBL" id="MBB4034433.1"/>
    </source>
</evidence>
<keyword evidence="6" id="KW-1185">Reference proteome</keyword>
<name>A0A840CRQ6_9BACT</name>
<comment type="caution">
    <text evidence="5">The sequence shown here is derived from an EMBL/GenBank/DDBJ whole genome shotgun (WGS) entry which is preliminary data.</text>
</comment>
<evidence type="ECO:0000313" key="6">
    <source>
        <dbReference type="Proteomes" id="UP000555103"/>
    </source>
</evidence>
<keyword evidence="3" id="KW-0411">Iron-sulfur</keyword>
<dbReference type="GO" id="GO:0051536">
    <property type="term" value="F:iron-sulfur cluster binding"/>
    <property type="evidence" value="ECO:0007669"/>
    <property type="project" value="UniProtKB-KW"/>
</dbReference>
<proteinExistence type="predicted"/>
<dbReference type="Pfam" id="PF13237">
    <property type="entry name" value="Fer4_10"/>
    <property type="match status" value="1"/>
</dbReference>
<dbReference type="InterPro" id="IPR017900">
    <property type="entry name" value="4Fe4S_Fe_S_CS"/>
</dbReference>
<dbReference type="GO" id="GO:0046872">
    <property type="term" value="F:metal ion binding"/>
    <property type="evidence" value="ECO:0007669"/>
    <property type="project" value="UniProtKB-KW"/>
</dbReference>
<protein>
    <submittedName>
        <fullName evidence="5">Ferredoxin</fullName>
    </submittedName>
</protein>
<dbReference type="SUPFAM" id="SSF46548">
    <property type="entry name" value="alpha-helical ferredoxin"/>
    <property type="match status" value="1"/>
</dbReference>
<evidence type="ECO:0000256" key="1">
    <source>
        <dbReference type="ARBA" id="ARBA00022723"/>
    </source>
</evidence>
<evidence type="ECO:0000256" key="2">
    <source>
        <dbReference type="ARBA" id="ARBA00023004"/>
    </source>
</evidence>
<dbReference type="PROSITE" id="PS51379">
    <property type="entry name" value="4FE4S_FER_2"/>
    <property type="match status" value="1"/>
</dbReference>
<dbReference type="PROSITE" id="PS00198">
    <property type="entry name" value="4FE4S_FER_1"/>
    <property type="match status" value="2"/>
</dbReference>
<feature type="domain" description="4Fe-4S ferredoxin-type" evidence="4">
    <location>
        <begin position="198"/>
        <end position="228"/>
    </location>
</feature>
<evidence type="ECO:0000259" key="4">
    <source>
        <dbReference type="PROSITE" id="PS51379"/>
    </source>
</evidence>
<dbReference type="Gene3D" id="1.10.1060.10">
    <property type="entry name" value="Alpha-helical ferredoxin"/>
    <property type="match status" value="1"/>
</dbReference>
<dbReference type="EMBL" id="JACIEP010000001">
    <property type="protein sequence ID" value="MBB4034433.1"/>
    <property type="molecule type" value="Genomic_DNA"/>
</dbReference>
<dbReference type="InterPro" id="IPR017896">
    <property type="entry name" value="4Fe4S_Fe-S-bd"/>
</dbReference>
<reference evidence="5 6" key="1">
    <citation type="submission" date="2020-08" db="EMBL/GenBank/DDBJ databases">
        <title>Genomic Encyclopedia of Type Strains, Phase IV (KMG-IV): sequencing the most valuable type-strain genomes for metagenomic binning, comparative biology and taxonomic classification.</title>
        <authorList>
            <person name="Goeker M."/>
        </authorList>
    </citation>
    <scope>NUCLEOTIDE SEQUENCE [LARGE SCALE GENOMIC DNA]</scope>
    <source>
        <strain evidence="5 6">DSM 104969</strain>
    </source>
</reference>
<keyword evidence="2" id="KW-0408">Iron</keyword>
<dbReference type="AlphaFoldDB" id="A0A840CRQ6"/>
<dbReference type="InterPro" id="IPR009051">
    <property type="entry name" value="Helical_ferredxn"/>
</dbReference>
<dbReference type="Proteomes" id="UP000555103">
    <property type="component" value="Unassembled WGS sequence"/>
</dbReference>
<dbReference type="RefSeq" id="WP_183305367.1">
    <property type="nucleotide sequence ID" value="NZ_JACIEP010000001.1"/>
</dbReference>
<sequence length="261" mass="29376">MDNLISKAKELLANGDIDLFIGYEKGTRLPRPVFISSLEDTGKLIFDDRCTGNLSVYLTRKDLVGGKRVGITASYYALKSISQLYDENQIKEDSLKVFGLIDNSLKQFGNIEEIKEYLKTATPPAKQTDDELVSQIDAMTMQERWEFWTNELSKCFKCYACRAACPMCYCTKCIVEVNRPQWVQPWAATASNMEWQINRVMHMAGRCSDCGSCGAACPLGLPVHILTHKMAALVKEHFGEQDGKGNVLSTFKPEDKETFIL</sequence>
<keyword evidence="1" id="KW-0479">Metal-binding</keyword>
<gene>
    <name evidence="5" type="ORF">GGR21_000318</name>
</gene>
<accession>A0A840CRQ6</accession>